<feature type="domain" description="MgtC/SapB/SrpB/YhiD N-terminal" evidence="8">
    <location>
        <begin position="23"/>
        <end position="147"/>
    </location>
</feature>
<accession>F4GIR5</accession>
<evidence type="ECO:0000256" key="7">
    <source>
        <dbReference type="SAM" id="Phobius"/>
    </source>
</evidence>
<proteinExistence type="inferred from homology"/>
<evidence type="ECO:0000313" key="9">
    <source>
        <dbReference type="EMBL" id="AEC02683.1"/>
    </source>
</evidence>
<dbReference type="InterPro" id="IPR049177">
    <property type="entry name" value="MgtC_SapB_SrpB_YhiD_N"/>
</dbReference>
<keyword evidence="10" id="KW-1185">Reference proteome</keyword>
<evidence type="ECO:0000256" key="1">
    <source>
        <dbReference type="ARBA" id="ARBA00004651"/>
    </source>
</evidence>
<reference evidence="9 10" key="2">
    <citation type="journal article" date="2012" name="Stand. Genomic Sci.">
        <title>Complete genome sequence of the termite hindgut bacterium Spirochaeta coccoides type strain (SPN1(T)), reclassification in the genus Sphaerochaeta as Sphaerochaeta coccoides comb. nov. and emendations of the family Spirochaetaceae and the genus Sphaerochaeta.</title>
        <authorList>
            <person name="Abt B."/>
            <person name="Han C."/>
            <person name="Scheuner C."/>
            <person name="Lu M."/>
            <person name="Lapidus A."/>
            <person name="Nolan M."/>
            <person name="Lucas S."/>
            <person name="Hammon N."/>
            <person name="Deshpande S."/>
            <person name="Cheng J.F."/>
            <person name="Tapia R."/>
            <person name="Goodwin L.A."/>
            <person name="Pitluck S."/>
            <person name="Liolios K."/>
            <person name="Pagani I."/>
            <person name="Ivanova N."/>
            <person name="Mavromatis K."/>
            <person name="Mikhailova N."/>
            <person name="Huntemann M."/>
            <person name="Pati A."/>
            <person name="Chen A."/>
            <person name="Palaniappan K."/>
            <person name="Land M."/>
            <person name="Hauser L."/>
            <person name="Brambilla E.M."/>
            <person name="Rohde M."/>
            <person name="Spring S."/>
            <person name="Gronow S."/>
            <person name="Goker M."/>
            <person name="Woyke T."/>
            <person name="Bristow J."/>
            <person name="Eisen J.A."/>
            <person name="Markowitz V."/>
            <person name="Hugenholtz P."/>
            <person name="Kyrpides N.C."/>
            <person name="Klenk H.P."/>
            <person name="Detter J.C."/>
        </authorList>
    </citation>
    <scope>NUCLEOTIDE SEQUENCE [LARGE SCALE GENOMIC DNA]</scope>
    <source>
        <strain evidence="10">ATCC BAA-1237 / DSM 17374 / SPN1</strain>
    </source>
</reference>
<comment type="similarity">
    <text evidence="2">Belongs to the MgtC/SapB family.</text>
</comment>
<dbReference type="GO" id="GO:0005886">
    <property type="term" value="C:plasma membrane"/>
    <property type="evidence" value="ECO:0007669"/>
    <property type="project" value="UniProtKB-SubCell"/>
</dbReference>
<dbReference type="InterPro" id="IPR003416">
    <property type="entry name" value="MgtC/SapB/SrpB/YhiD_fam"/>
</dbReference>
<dbReference type="AlphaFoldDB" id="F4GIR5"/>
<keyword evidence="4 7" id="KW-0812">Transmembrane</keyword>
<dbReference type="HOGENOM" id="CLU_079292_0_2_12"/>
<evidence type="ECO:0000259" key="8">
    <source>
        <dbReference type="Pfam" id="PF02308"/>
    </source>
</evidence>
<evidence type="ECO:0000256" key="5">
    <source>
        <dbReference type="ARBA" id="ARBA00022989"/>
    </source>
</evidence>
<dbReference type="Pfam" id="PF02308">
    <property type="entry name" value="MgtC"/>
    <property type="match status" value="1"/>
</dbReference>
<dbReference type="PANTHER" id="PTHR33778">
    <property type="entry name" value="PROTEIN MGTC"/>
    <property type="match status" value="1"/>
</dbReference>
<evidence type="ECO:0000256" key="4">
    <source>
        <dbReference type="ARBA" id="ARBA00022692"/>
    </source>
</evidence>
<organism evidence="9 10">
    <name type="scientific">Parasphaerochaeta coccoides (strain ATCC BAA-1237 / DSM 17374 / SPN1)</name>
    <name type="common">Sphaerochaeta coccoides</name>
    <dbReference type="NCBI Taxonomy" id="760011"/>
    <lineage>
        <taxon>Bacteria</taxon>
        <taxon>Pseudomonadati</taxon>
        <taxon>Spirochaetota</taxon>
        <taxon>Spirochaetia</taxon>
        <taxon>Spirochaetales</taxon>
        <taxon>Sphaerochaetaceae</taxon>
        <taxon>Parasphaerochaeta</taxon>
    </lineage>
</organism>
<feature type="transmembrane region" description="Helical" evidence="7">
    <location>
        <begin position="77"/>
        <end position="98"/>
    </location>
</feature>
<dbReference type="STRING" id="760011.Spico_1480"/>
<reference evidence="10" key="1">
    <citation type="submission" date="2011-04" db="EMBL/GenBank/DDBJ databases">
        <title>The complete genome of Spirochaeta coccoides DSM 17374.</title>
        <authorList>
            <person name="Lucas S."/>
            <person name="Copeland A."/>
            <person name="Lapidus A."/>
            <person name="Bruce D."/>
            <person name="Goodwin L."/>
            <person name="Pitluck S."/>
            <person name="Peters L."/>
            <person name="Kyrpides N."/>
            <person name="Mavromatis K."/>
            <person name="Pagani I."/>
            <person name="Ivanova N."/>
            <person name="Ovchinnikova G."/>
            <person name="Lu M."/>
            <person name="Detter J.C."/>
            <person name="Tapia R."/>
            <person name="Han C."/>
            <person name="Land M."/>
            <person name="Hauser L."/>
            <person name="Markowitz V."/>
            <person name="Cheng J.-F."/>
            <person name="Hugenholtz P."/>
            <person name="Woyke T."/>
            <person name="Wu D."/>
            <person name="Spring S."/>
            <person name="Schroeder M."/>
            <person name="Brambilla E."/>
            <person name="Klenk H.-P."/>
            <person name="Eisen J.A."/>
        </authorList>
    </citation>
    <scope>NUCLEOTIDE SEQUENCE [LARGE SCALE GENOMIC DNA]</scope>
    <source>
        <strain evidence="10">ATCC BAA-1237 / DSM 17374 / SPN1</strain>
    </source>
</reference>
<dbReference type="OrthoDB" id="9811198at2"/>
<evidence type="ECO:0000256" key="3">
    <source>
        <dbReference type="ARBA" id="ARBA00022475"/>
    </source>
</evidence>
<protein>
    <submittedName>
        <fullName evidence="9">MgtC/SapB transporter</fullName>
    </submittedName>
</protein>
<keyword evidence="6 7" id="KW-0472">Membrane</keyword>
<dbReference type="Proteomes" id="UP000007939">
    <property type="component" value="Chromosome"/>
</dbReference>
<feature type="transmembrane region" description="Helical" evidence="7">
    <location>
        <begin position="45"/>
        <end position="65"/>
    </location>
</feature>
<keyword evidence="3" id="KW-1003">Cell membrane</keyword>
<keyword evidence="5 7" id="KW-1133">Transmembrane helix</keyword>
<dbReference type="PANTHER" id="PTHR33778:SF1">
    <property type="entry name" value="MAGNESIUM TRANSPORTER YHID-RELATED"/>
    <property type="match status" value="1"/>
</dbReference>
<gene>
    <name evidence="9" type="ordered locus">Spico_1480</name>
</gene>
<evidence type="ECO:0000256" key="2">
    <source>
        <dbReference type="ARBA" id="ARBA00009298"/>
    </source>
</evidence>
<feature type="transmembrane region" description="Helical" evidence="7">
    <location>
        <begin position="149"/>
        <end position="169"/>
    </location>
</feature>
<evidence type="ECO:0000313" key="10">
    <source>
        <dbReference type="Proteomes" id="UP000007939"/>
    </source>
</evidence>
<sequence>MLEGILGTNLIQLDVWSILFRIGFAVCAGGVLGMERALKRHAAGFRTYILVCLGATLVMMTGQFINQTFGGTDVTRLGAQVISGIGFLGVGSIIITGGNRVRGLTTAAELWAAACMGLAIGAGFYFGAFVTCVVILIVMTVFSRLQSRVAAVSANFALYIIFASVEALNDFIIMLNEKKIQVEEFGVNESQHGSLVNGHFYLRFSRKRRHDAVLKELGESAGVLYMQEI</sequence>
<dbReference type="RefSeq" id="WP_013740077.1">
    <property type="nucleotide sequence ID" value="NC_015436.1"/>
</dbReference>
<dbReference type="PRINTS" id="PR01837">
    <property type="entry name" value="MGTCSAPBPROT"/>
</dbReference>
<evidence type="ECO:0000256" key="6">
    <source>
        <dbReference type="ARBA" id="ARBA00023136"/>
    </source>
</evidence>
<dbReference type="eggNOG" id="COG1285">
    <property type="taxonomic scope" value="Bacteria"/>
</dbReference>
<feature type="transmembrane region" description="Helical" evidence="7">
    <location>
        <begin position="15"/>
        <end position="33"/>
    </location>
</feature>
<name>F4GIR5_PARC1</name>
<dbReference type="EMBL" id="CP002659">
    <property type="protein sequence ID" value="AEC02683.1"/>
    <property type="molecule type" value="Genomic_DNA"/>
</dbReference>
<feature type="transmembrane region" description="Helical" evidence="7">
    <location>
        <begin position="110"/>
        <end position="143"/>
    </location>
</feature>
<comment type="subcellular location">
    <subcellularLocation>
        <location evidence="1">Cell membrane</location>
        <topology evidence="1">Multi-pass membrane protein</topology>
    </subcellularLocation>
</comment>
<dbReference type="KEGG" id="scc:Spico_1480"/>